<feature type="compositionally biased region" description="Basic residues" evidence="1">
    <location>
        <begin position="243"/>
        <end position="258"/>
    </location>
</feature>
<dbReference type="EMBL" id="AP027735">
    <property type="protein sequence ID" value="BDZ56450.1"/>
    <property type="molecule type" value="Genomic_DNA"/>
</dbReference>
<proteinExistence type="predicted"/>
<evidence type="ECO:0000313" key="2">
    <source>
        <dbReference type="EMBL" id="BDZ56450.1"/>
    </source>
</evidence>
<protein>
    <recommendedName>
        <fullName evidence="4">VCBS repeat-containing protein</fullName>
    </recommendedName>
</protein>
<feature type="region of interest" description="Disordered" evidence="1">
    <location>
        <begin position="1"/>
        <end position="104"/>
    </location>
</feature>
<keyword evidence="3" id="KW-1185">Reference proteome</keyword>
<gene>
    <name evidence="2" type="ORF">GCM10025872_01070</name>
</gene>
<dbReference type="Proteomes" id="UP001321421">
    <property type="component" value="Chromosome"/>
</dbReference>
<sequence>MLTVGVLAGCQDTGQVPGGGSAATPTSSPSKAPSGGSTDDPDGPHTETAPPGAVASARRLTLEGLKSASHPAMCGNPAGQLKDGKATYGRGSVTVNAPGSPDYNPQAAPTRVDLDGDGQDELVAEFSCDAGGVTWPSVVVVYREGWFVQDSFSLGQLPEYQGKTMTKGRIDSWYREENDLVMSWLTAESGPVPNVQWTGRVVATPEGASASPRSPAARHRRPPRATCPTPRTPTTPTGSRSRPTPRRPTRARLPRRLRRASDATRPGAPCARLDGA</sequence>
<evidence type="ECO:0008006" key="4">
    <source>
        <dbReference type="Google" id="ProtNLM"/>
    </source>
</evidence>
<name>A0ABN6YKA3_9MICO</name>
<feature type="compositionally biased region" description="Low complexity" evidence="1">
    <location>
        <begin position="224"/>
        <end position="242"/>
    </location>
</feature>
<reference evidence="3" key="1">
    <citation type="journal article" date="2019" name="Int. J. Syst. Evol. Microbiol.">
        <title>The Global Catalogue of Microorganisms (GCM) 10K type strain sequencing project: providing services to taxonomists for standard genome sequencing and annotation.</title>
        <authorList>
            <consortium name="The Broad Institute Genomics Platform"/>
            <consortium name="The Broad Institute Genome Sequencing Center for Infectious Disease"/>
            <person name="Wu L."/>
            <person name="Ma J."/>
        </authorList>
    </citation>
    <scope>NUCLEOTIDE SEQUENCE [LARGE SCALE GENOMIC DNA]</scope>
    <source>
        <strain evidence="3">NBRC 110608</strain>
    </source>
</reference>
<evidence type="ECO:0000256" key="1">
    <source>
        <dbReference type="SAM" id="MobiDB-lite"/>
    </source>
</evidence>
<feature type="region of interest" description="Disordered" evidence="1">
    <location>
        <begin position="205"/>
        <end position="276"/>
    </location>
</feature>
<organism evidence="2 3">
    <name type="scientific">Barrientosiimonas endolithica</name>
    <dbReference type="NCBI Taxonomy" id="1535208"/>
    <lineage>
        <taxon>Bacteria</taxon>
        <taxon>Bacillati</taxon>
        <taxon>Actinomycetota</taxon>
        <taxon>Actinomycetes</taxon>
        <taxon>Micrococcales</taxon>
        <taxon>Dermacoccaceae</taxon>
        <taxon>Barrientosiimonas</taxon>
    </lineage>
</organism>
<feature type="compositionally biased region" description="Low complexity" evidence="1">
    <location>
        <begin position="22"/>
        <end position="38"/>
    </location>
</feature>
<accession>A0ABN6YKA3</accession>
<evidence type="ECO:0000313" key="3">
    <source>
        <dbReference type="Proteomes" id="UP001321421"/>
    </source>
</evidence>